<evidence type="ECO:0000256" key="1">
    <source>
        <dbReference type="SAM" id="Phobius"/>
    </source>
</evidence>
<protein>
    <recommendedName>
        <fullName evidence="2">Reverse transcriptase zinc-binding domain-containing protein</fullName>
    </recommendedName>
</protein>
<evidence type="ECO:0000313" key="3">
    <source>
        <dbReference type="EMBL" id="GAU35033.1"/>
    </source>
</evidence>
<reference evidence="4" key="1">
    <citation type="journal article" date="2017" name="Front. Plant Sci.">
        <title>Climate Clever Clovers: New Paradigm to Reduce the Environmental Footprint of Ruminants by Breeding Low Methanogenic Forages Utilizing Haplotype Variation.</title>
        <authorList>
            <person name="Kaur P."/>
            <person name="Appels R."/>
            <person name="Bayer P.E."/>
            <person name="Keeble-Gagnere G."/>
            <person name="Wang J."/>
            <person name="Hirakawa H."/>
            <person name="Shirasawa K."/>
            <person name="Vercoe P."/>
            <person name="Stefanova K."/>
            <person name="Durmic Z."/>
            <person name="Nichols P."/>
            <person name="Revell C."/>
            <person name="Isobe S.N."/>
            <person name="Edwards D."/>
            <person name="Erskine W."/>
        </authorList>
    </citation>
    <scope>NUCLEOTIDE SEQUENCE [LARGE SCALE GENOMIC DNA]</scope>
    <source>
        <strain evidence="4">cv. Daliak</strain>
    </source>
</reference>
<keyword evidence="1" id="KW-1133">Transmembrane helix</keyword>
<sequence length="311" mass="36117">MWQQVIRSKYGEEGVEKVIANGINTSFWKDKWVGELPLKERFPRLYAISNKKEASVAILGGGEGGVRGNMSWRRRLFVWEESLVEQFLEVLNGVILTDQDDNWRWKPDSNGIFSVKSTYELVSNLMSDRGRITPEQASAFKFLWKGLAPSKVLGFAWLLLHDRIPTKVNLFRRRILQQVEDQVCVLCGNCVETSVHLFVYCHFATQVWEQIITWLGMVFMLPQSLVSFFSFFAETSGGKKRRQGLIMIWNAVVWALWRQRNRIIFENGTGDLNGVVEEIKVSSWKWWIGRSKSDPCLLYEWNQEPLLCLAR</sequence>
<dbReference type="AlphaFoldDB" id="A0A2Z6MYR1"/>
<organism evidence="3 4">
    <name type="scientific">Trifolium subterraneum</name>
    <name type="common">Subterranean clover</name>
    <dbReference type="NCBI Taxonomy" id="3900"/>
    <lineage>
        <taxon>Eukaryota</taxon>
        <taxon>Viridiplantae</taxon>
        <taxon>Streptophyta</taxon>
        <taxon>Embryophyta</taxon>
        <taxon>Tracheophyta</taxon>
        <taxon>Spermatophyta</taxon>
        <taxon>Magnoliopsida</taxon>
        <taxon>eudicotyledons</taxon>
        <taxon>Gunneridae</taxon>
        <taxon>Pentapetalae</taxon>
        <taxon>rosids</taxon>
        <taxon>fabids</taxon>
        <taxon>Fabales</taxon>
        <taxon>Fabaceae</taxon>
        <taxon>Papilionoideae</taxon>
        <taxon>50 kb inversion clade</taxon>
        <taxon>NPAAA clade</taxon>
        <taxon>Hologalegina</taxon>
        <taxon>IRL clade</taxon>
        <taxon>Trifolieae</taxon>
        <taxon>Trifolium</taxon>
    </lineage>
</organism>
<keyword evidence="1" id="KW-0472">Membrane</keyword>
<dbReference type="EMBL" id="DF973573">
    <property type="protein sequence ID" value="GAU35033.1"/>
    <property type="molecule type" value="Genomic_DNA"/>
</dbReference>
<proteinExistence type="predicted"/>
<feature type="domain" description="Reverse transcriptase zinc-binding" evidence="2">
    <location>
        <begin position="113"/>
        <end position="208"/>
    </location>
</feature>
<name>A0A2Z6MYR1_TRISU</name>
<keyword evidence="1" id="KW-0812">Transmembrane</keyword>
<evidence type="ECO:0000313" key="4">
    <source>
        <dbReference type="Proteomes" id="UP000242715"/>
    </source>
</evidence>
<dbReference type="Pfam" id="PF13966">
    <property type="entry name" value="zf-RVT"/>
    <property type="match status" value="1"/>
</dbReference>
<accession>A0A2Z6MYR1</accession>
<gene>
    <name evidence="3" type="ORF">TSUD_103560</name>
</gene>
<feature type="transmembrane region" description="Helical" evidence="1">
    <location>
        <begin position="211"/>
        <end position="233"/>
    </location>
</feature>
<dbReference type="PANTHER" id="PTHR36617">
    <property type="entry name" value="PROTEIN, PUTATIVE-RELATED"/>
    <property type="match status" value="1"/>
</dbReference>
<dbReference type="Proteomes" id="UP000242715">
    <property type="component" value="Unassembled WGS sequence"/>
</dbReference>
<evidence type="ECO:0000259" key="2">
    <source>
        <dbReference type="Pfam" id="PF13966"/>
    </source>
</evidence>
<dbReference type="OrthoDB" id="696485at2759"/>
<dbReference type="PANTHER" id="PTHR36617:SF16">
    <property type="entry name" value="OS04G0516500 PROTEIN"/>
    <property type="match status" value="1"/>
</dbReference>
<keyword evidence="4" id="KW-1185">Reference proteome</keyword>
<dbReference type="InterPro" id="IPR026960">
    <property type="entry name" value="RVT-Znf"/>
</dbReference>